<dbReference type="AlphaFoldDB" id="A0A382M9H5"/>
<dbReference type="EMBL" id="UINC01092235">
    <property type="protein sequence ID" value="SVC45644.1"/>
    <property type="molecule type" value="Genomic_DNA"/>
</dbReference>
<protein>
    <recommendedName>
        <fullName evidence="2">DUF3108 domain-containing protein</fullName>
    </recommendedName>
</protein>
<dbReference type="Pfam" id="PF19630">
    <property type="entry name" value="DUF6134"/>
    <property type="match status" value="1"/>
</dbReference>
<organism evidence="1">
    <name type="scientific">marine metagenome</name>
    <dbReference type="NCBI Taxonomy" id="408172"/>
    <lineage>
        <taxon>unclassified sequences</taxon>
        <taxon>metagenomes</taxon>
        <taxon>ecological metagenomes</taxon>
    </lineage>
</organism>
<reference evidence="1" key="1">
    <citation type="submission" date="2018-05" db="EMBL/GenBank/DDBJ databases">
        <authorList>
            <person name="Lanie J.A."/>
            <person name="Ng W.-L."/>
            <person name="Kazmierczak K.M."/>
            <person name="Andrzejewski T.M."/>
            <person name="Davidsen T.M."/>
            <person name="Wayne K.J."/>
            <person name="Tettelin H."/>
            <person name="Glass J.I."/>
            <person name="Rusch D."/>
            <person name="Podicherti R."/>
            <person name="Tsui H.-C.T."/>
            <person name="Winkler M.E."/>
        </authorList>
    </citation>
    <scope>NUCLEOTIDE SEQUENCE</scope>
</reference>
<accession>A0A382M9H5</accession>
<name>A0A382M9H5_9ZZZZ</name>
<gene>
    <name evidence="1" type="ORF">METZ01_LOCUS298498</name>
</gene>
<proteinExistence type="predicted"/>
<evidence type="ECO:0000313" key="1">
    <source>
        <dbReference type="EMBL" id="SVC45644.1"/>
    </source>
</evidence>
<sequence length="219" mass="25663">MKILIILILSTLSFSSFGFPIPKDNKATFDMIRKNKVIGNVETIFTKTDEILTIKTDVNVSIKFLFIQAYKFSQTSIETWSGDEFLEFDGHTDFEDEREYFIKGKDIKNNFIATGMDGKLILDKNILPMNYWNKEILNKKKVFDTQKGIVREINVEKDSDEIIKINDREFKAEKYILNGSTNPKDKGPFPQYTLWYAKNGELLKFQFKHWKDKKLITTQ</sequence>
<feature type="non-terminal residue" evidence="1">
    <location>
        <position position="219"/>
    </location>
</feature>
<dbReference type="InterPro" id="IPR045767">
    <property type="entry name" value="DUF6134"/>
</dbReference>
<evidence type="ECO:0008006" key="2">
    <source>
        <dbReference type="Google" id="ProtNLM"/>
    </source>
</evidence>